<gene>
    <name evidence="2" type="ORF">DPMN_031348</name>
</gene>
<protein>
    <submittedName>
        <fullName evidence="2">Uncharacterized protein</fullName>
    </submittedName>
</protein>
<keyword evidence="1" id="KW-0812">Transmembrane</keyword>
<proteinExistence type="predicted"/>
<name>A0A9D4M0V3_DREPO</name>
<sequence length="213" mass="23564">MLFAQGPFEVYGQVALGPTEVKPISVFECLSNVDIKFRFFLETDNKTGQLIAECDTAVLTCYLSHSSLSKYYSVKYAGKGGELDILEDNKQTRGIYTCCATYNSSSCVRRKITGPPYTHITTLHNSTPHTHTTTSHIGKAVENKILERQANSKTNATETKLDVNDNRPLLVGILVVLIIGVAVIIVLTTVIVCDKCSKQKDQNPEQTTFIRKT</sequence>
<keyword evidence="1" id="KW-0472">Membrane</keyword>
<comment type="caution">
    <text evidence="2">The sequence shown here is derived from an EMBL/GenBank/DDBJ whole genome shotgun (WGS) entry which is preliminary data.</text>
</comment>
<keyword evidence="1" id="KW-1133">Transmembrane helix</keyword>
<reference evidence="2" key="2">
    <citation type="submission" date="2020-11" db="EMBL/GenBank/DDBJ databases">
        <authorList>
            <person name="McCartney M.A."/>
            <person name="Auch B."/>
            <person name="Kono T."/>
            <person name="Mallez S."/>
            <person name="Becker A."/>
            <person name="Gohl D.M."/>
            <person name="Silverstein K.A.T."/>
            <person name="Koren S."/>
            <person name="Bechman K.B."/>
            <person name="Herman A."/>
            <person name="Abrahante J.E."/>
            <person name="Garbe J."/>
        </authorList>
    </citation>
    <scope>NUCLEOTIDE SEQUENCE</scope>
    <source>
        <strain evidence="2">Duluth1</strain>
        <tissue evidence="2">Whole animal</tissue>
    </source>
</reference>
<reference evidence="2" key="1">
    <citation type="journal article" date="2019" name="bioRxiv">
        <title>The Genome of the Zebra Mussel, Dreissena polymorpha: A Resource for Invasive Species Research.</title>
        <authorList>
            <person name="McCartney M.A."/>
            <person name="Auch B."/>
            <person name="Kono T."/>
            <person name="Mallez S."/>
            <person name="Zhang Y."/>
            <person name="Obille A."/>
            <person name="Becker A."/>
            <person name="Abrahante J.E."/>
            <person name="Garbe J."/>
            <person name="Badalamenti J.P."/>
            <person name="Herman A."/>
            <person name="Mangelson H."/>
            <person name="Liachko I."/>
            <person name="Sullivan S."/>
            <person name="Sone E.D."/>
            <person name="Koren S."/>
            <person name="Silverstein K.A.T."/>
            <person name="Beckman K.B."/>
            <person name="Gohl D.M."/>
        </authorList>
    </citation>
    <scope>NUCLEOTIDE SEQUENCE</scope>
    <source>
        <strain evidence="2">Duluth1</strain>
        <tissue evidence="2">Whole animal</tissue>
    </source>
</reference>
<dbReference type="EMBL" id="JAIWYP010000002">
    <property type="protein sequence ID" value="KAH3868208.1"/>
    <property type="molecule type" value="Genomic_DNA"/>
</dbReference>
<organism evidence="2 3">
    <name type="scientific">Dreissena polymorpha</name>
    <name type="common">Zebra mussel</name>
    <name type="synonym">Mytilus polymorpha</name>
    <dbReference type="NCBI Taxonomy" id="45954"/>
    <lineage>
        <taxon>Eukaryota</taxon>
        <taxon>Metazoa</taxon>
        <taxon>Spiralia</taxon>
        <taxon>Lophotrochozoa</taxon>
        <taxon>Mollusca</taxon>
        <taxon>Bivalvia</taxon>
        <taxon>Autobranchia</taxon>
        <taxon>Heteroconchia</taxon>
        <taxon>Euheterodonta</taxon>
        <taxon>Imparidentia</taxon>
        <taxon>Neoheterodontei</taxon>
        <taxon>Myida</taxon>
        <taxon>Dreissenoidea</taxon>
        <taxon>Dreissenidae</taxon>
        <taxon>Dreissena</taxon>
    </lineage>
</organism>
<keyword evidence="3" id="KW-1185">Reference proteome</keyword>
<evidence type="ECO:0000313" key="2">
    <source>
        <dbReference type="EMBL" id="KAH3868208.1"/>
    </source>
</evidence>
<evidence type="ECO:0000256" key="1">
    <source>
        <dbReference type="SAM" id="Phobius"/>
    </source>
</evidence>
<accession>A0A9D4M0V3</accession>
<feature type="transmembrane region" description="Helical" evidence="1">
    <location>
        <begin position="169"/>
        <end position="193"/>
    </location>
</feature>
<dbReference type="Proteomes" id="UP000828390">
    <property type="component" value="Unassembled WGS sequence"/>
</dbReference>
<evidence type="ECO:0000313" key="3">
    <source>
        <dbReference type="Proteomes" id="UP000828390"/>
    </source>
</evidence>
<dbReference type="AlphaFoldDB" id="A0A9D4M0V3"/>